<feature type="domain" description="Coenzyme F420:L-glutamate ligase-like" evidence="1">
    <location>
        <begin position="11"/>
        <end position="389"/>
    </location>
</feature>
<name>A0A544QVF5_9FIRM</name>
<dbReference type="GO" id="GO:0016874">
    <property type="term" value="F:ligase activity"/>
    <property type="evidence" value="ECO:0007669"/>
    <property type="project" value="UniProtKB-KW"/>
</dbReference>
<dbReference type="EMBL" id="SGJB01000008">
    <property type="protein sequence ID" value="TQQ84677.1"/>
    <property type="molecule type" value="Genomic_DNA"/>
</dbReference>
<protein>
    <submittedName>
        <fullName evidence="2">F420-0--gamma-glutamyl ligase</fullName>
    </submittedName>
</protein>
<dbReference type="AlphaFoldDB" id="A0A544QVF5"/>
<dbReference type="RefSeq" id="WP_142535948.1">
    <property type="nucleotide sequence ID" value="NZ_SGJB01000008.1"/>
</dbReference>
<organism evidence="2 3">
    <name type="scientific">Peptacetobacter hominis</name>
    <dbReference type="NCBI Taxonomy" id="2743610"/>
    <lineage>
        <taxon>Bacteria</taxon>
        <taxon>Bacillati</taxon>
        <taxon>Bacillota</taxon>
        <taxon>Clostridia</taxon>
        <taxon>Peptostreptococcales</taxon>
        <taxon>Peptostreptococcaceae</taxon>
        <taxon>Peptacetobacter</taxon>
    </lineage>
</organism>
<evidence type="ECO:0000259" key="1">
    <source>
        <dbReference type="Pfam" id="PF01996"/>
    </source>
</evidence>
<dbReference type="Pfam" id="PF01996">
    <property type="entry name" value="F420_ligase"/>
    <property type="match status" value="1"/>
</dbReference>
<keyword evidence="3" id="KW-1185">Reference proteome</keyword>
<sequence>MERKVGTISRGVRAPIIREGDDLATIVVNSVLEAAASENYEMRDKDVVAVTEAIVARAQGNYATVDDIAADIKAKTGGETLGVIFPILSRNRFAICLKGIARGVKKVVLMLSYPSDEVGNHLVDIELLDEKGVNPYSDVLSLERYRELFGENKHTFTGVDYVDYYSELIKAEGAEVEVVFANNPKVILDYTKNVLTCDIHTRKRTKRILKNAGAEVVLGLDDVLNAPVNGSGYNADYGLLGTNKSTEERVKLFPRDCDVFVNEVSRQFAEKTGKKVEVMVYGDGAFKDPVGKIWELADPVVSPAYTPGLEGTPNEVKLKYLADNNFANLEGEELKNAISEYIKNKDEDLVGSMVSQGTTPRRLTDLIGSLCDLTSGSGDKGTPIVHIQGYFDNFTN</sequence>
<accession>A0A544QVF5</accession>
<reference evidence="2 3" key="1">
    <citation type="submission" date="2019-02" db="EMBL/GenBank/DDBJ databases">
        <title>Peptostreptococcaceae bacterium ZHW00191 nov., a new bacterium isolated from the human gut.</title>
        <authorList>
            <person name="Zhou H.-W."/>
            <person name="Chen X.-J."/>
        </authorList>
    </citation>
    <scope>NUCLEOTIDE SEQUENCE [LARGE SCALE GENOMIC DNA]</scope>
    <source>
        <strain evidence="2 3">ZHW00191</strain>
    </source>
</reference>
<dbReference type="Proteomes" id="UP000317863">
    <property type="component" value="Unassembled WGS sequence"/>
</dbReference>
<proteinExistence type="predicted"/>
<dbReference type="OrthoDB" id="950at2"/>
<gene>
    <name evidence="2" type="ORF">EXD82_05675</name>
</gene>
<keyword evidence="2" id="KW-0436">Ligase</keyword>
<dbReference type="Gene3D" id="3.30.1330.100">
    <property type="entry name" value="CofE-like"/>
    <property type="match status" value="1"/>
</dbReference>
<comment type="caution">
    <text evidence="2">The sequence shown here is derived from an EMBL/GenBank/DDBJ whole genome shotgun (WGS) entry which is preliminary data.</text>
</comment>
<dbReference type="InterPro" id="IPR002847">
    <property type="entry name" value="F420-0_gamma-glut_ligase-dom"/>
</dbReference>
<evidence type="ECO:0000313" key="3">
    <source>
        <dbReference type="Proteomes" id="UP000317863"/>
    </source>
</evidence>
<dbReference type="SUPFAM" id="SSF144010">
    <property type="entry name" value="CofE-like"/>
    <property type="match status" value="1"/>
</dbReference>
<evidence type="ECO:0000313" key="2">
    <source>
        <dbReference type="EMBL" id="TQQ84677.1"/>
    </source>
</evidence>